<organism evidence="2 3">
    <name type="scientific">Gossypium australe</name>
    <dbReference type="NCBI Taxonomy" id="47621"/>
    <lineage>
        <taxon>Eukaryota</taxon>
        <taxon>Viridiplantae</taxon>
        <taxon>Streptophyta</taxon>
        <taxon>Embryophyta</taxon>
        <taxon>Tracheophyta</taxon>
        <taxon>Spermatophyta</taxon>
        <taxon>Magnoliopsida</taxon>
        <taxon>eudicotyledons</taxon>
        <taxon>Gunneridae</taxon>
        <taxon>Pentapetalae</taxon>
        <taxon>rosids</taxon>
        <taxon>malvids</taxon>
        <taxon>Malvales</taxon>
        <taxon>Malvaceae</taxon>
        <taxon>Malvoideae</taxon>
        <taxon>Gossypium</taxon>
    </lineage>
</organism>
<gene>
    <name evidence="2" type="ORF">EPI10_015906</name>
</gene>
<dbReference type="OrthoDB" id="1938712at2759"/>
<proteinExistence type="predicted"/>
<evidence type="ECO:0000259" key="1">
    <source>
        <dbReference type="Pfam" id="PF17921"/>
    </source>
</evidence>
<protein>
    <submittedName>
        <fullName evidence="2">Zinc finger and BTB domain-containing protein 11-like</fullName>
    </submittedName>
</protein>
<evidence type="ECO:0000313" key="3">
    <source>
        <dbReference type="Proteomes" id="UP000325315"/>
    </source>
</evidence>
<feature type="domain" description="Integrase zinc-binding" evidence="1">
    <location>
        <begin position="21"/>
        <end position="68"/>
    </location>
</feature>
<dbReference type="InterPro" id="IPR041588">
    <property type="entry name" value="Integrase_H2C2"/>
</dbReference>
<dbReference type="EMBL" id="SMMG02000006">
    <property type="protein sequence ID" value="KAA3470176.1"/>
    <property type="molecule type" value="Genomic_DNA"/>
</dbReference>
<evidence type="ECO:0000313" key="2">
    <source>
        <dbReference type="EMBL" id="KAA3470176.1"/>
    </source>
</evidence>
<accession>A0A5B6VM99</accession>
<reference evidence="3" key="1">
    <citation type="journal article" date="2019" name="Plant Biotechnol. J.">
        <title>Genome sequencing of the Australian wild diploid species Gossypium australe highlights disease resistance and delayed gland morphogenesis.</title>
        <authorList>
            <person name="Cai Y."/>
            <person name="Cai X."/>
            <person name="Wang Q."/>
            <person name="Wang P."/>
            <person name="Zhang Y."/>
            <person name="Cai C."/>
            <person name="Xu Y."/>
            <person name="Wang K."/>
            <person name="Zhou Z."/>
            <person name="Wang C."/>
            <person name="Geng S."/>
            <person name="Li B."/>
            <person name="Dong Q."/>
            <person name="Hou Y."/>
            <person name="Wang H."/>
            <person name="Ai P."/>
            <person name="Liu Z."/>
            <person name="Yi F."/>
            <person name="Sun M."/>
            <person name="An G."/>
            <person name="Cheng J."/>
            <person name="Zhang Y."/>
            <person name="Shi Q."/>
            <person name="Xie Y."/>
            <person name="Shi X."/>
            <person name="Chang Y."/>
            <person name="Huang F."/>
            <person name="Chen Y."/>
            <person name="Hong S."/>
            <person name="Mi L."/>
            <person name="Sun Q."/>
            <person name="Zhang L."/>
            <person name="Zhou B."/>
            <person name="Peng R."/>
            <person name="Zhang X."/>
            <person name="Liu F."/>
        </authorList>
    </citation>
    <scope>NUCLEOTIDE SEQUENCE [LARGE SCALE GENOMIC DNA]</scope>
    <source>
        <strain evidence="3">cv. PA1801</strain>
    </source>
</reference>
<sequence length="68" mass="8119">MIPNRAIFDNAENDNEIIEIDILSEAQNNTYLIHLDGTKMYYDLKHIYWWPGMKHEISEFIMICLVCQ</sequence>
<dbReference type="AlphaFoldDB" id="A0A5B6VM99"/>
<dbReference type="Pfam" id="PF17921">
    <property type="entry name" value="Integrase_H2C2"/>
    <property type="match status" value="1"/>
</dbReference>
<keyword evidence="3" id="KW-1185">Reference proteome</keyword>
<dbReference type="Gene3D" id="1.10.340.70">
    <property type="match status" value="1"/>
</dbReference>
<dbReference type="Proteomes" id="UP000325315">
    <property type="component" value="Unassembled WGS sequence"/>
</dbReference>
<comment type="caution">
    <text evidence="2">The sequence shown here is derived from an EMBL/GenBank/DDBJ whole genome shotgun (WGS) entry which is preliminary data.</text>
</comment>
<name>A0A5B6VM99_9ROSI</name>